<dbReference type="SUPFAM" id="SSF100950">
    <property type="entry name" value="NagB/RpiA/CoA transferase-like"/>
    <property type="match status" value="1"/>
</dbReference>
<evidence type="ECO:0000256" key="5">
    <source>
        <dbReference type="RuleBase" id="RU361279"/>
    </source>
</evidence>
<evidence type="ECO:0000256" key="2">
    <source>
        <dbReference type="ARBA" id="ARBA00022741"/>
    </source>
</evidence>
<dbReference type="InterPro" id="IPR037171">
    <property type="entry name" value="NagB/RpiA_transferase-like"/>
</dbReference>
<dbReference type="PANTHER" id="PTHR23407:SF1">
    <property type="entry name" value="5-FORMYLTETRAHYDROFOLATE CYCLO-LIGASE"/>
    <property type="match status" value="1"/>
</dbReference>
<accession>A0A1X7N6M3</accession>
<dbReference type="RefSeq" id="WP_085475225.1">
    <property type="nucleotide sequence ID" value="NZ_FXBM01000001.1"/>
</dbReference>
<keyword evidence="2 4" id="KW-0547">Nucleotide-binding</keyword>
<sequence>MPADIPHEKRALRAELRERRRNQTTTAREQAAARITDHLIDLATASGARSIACYLSAPDEPNTRPFLGWAESHGIRVLFPISRQDGLLDWAVGDGHTETQGLFGMPEPVGKLLGPIAINDVDLIIVPAATVDRRGMRMGWGRGYFDKTLGSMEKCPPVYAVVFDSEFVDRVPSEVHDQAVDGVVTPSGVVDLRR</sequence>
<dbReference type="GO" id="GO:0005524">
    <property type="term" value="F:ATP binding"/>
    <property type="evidence" value="ECO:0007669"/>
    <property type="project" value="UniProtKB-KW"/>
</dbReference>
<dbReference type="GO" id="GO:0030272">
    <property type="term" value="F:5-formyltetrahydrofolate cyclo-ligase activity"/>
    <property type="evidence" value="ECO:0007669"/>
    <property type="project" value="UniProtKB-EC"/>
</dbReference>
<evidence type="ECO:0000313" key="6">
    <source>
        <dbReference type="EMBL" id="SMH32549.1"/>
    </source>
</evidence>
<dbReference type="Pfam" id="PF01812">
    <property type="entry name" value="5-FTHF_cyc-lig"/>
    <property type="match status" value="1"/>
</dbReference>
<dbReference type="GO" id="GO:0009396">
    <property type="term" value="P:folic acid-containing compound biosynthetic process"/>
    <property type="evidence" value="ECO:0007669"/>
    <property type="project" value="TreeGrafter"/>
</dbReference>
<organism evidence="6 7">
    <name type="scientific">Rathayibacter oskolensis</name>
    <dbReference type="NCBI Taxonomy" id="1891671"/>
    <lineage>
        <taxon>Bacteria</taxon>
        <taxon>Bacillati</taxon>
        <taxon>Actinomycetota</taxon>
        <taxon>Actinomycetes</taxon>
        <taxon>Micrococcales</taxon>
        <taxon>Microbacteriaceae</taxon>
        <taxon>Rathayibacter</taxon>
    </lineage>
</organism>
<evidence type="ECO:0000256" key="4">
    <source>
        <dbReference type="PIRSR" id="PIRSR006806-1"/>
    </source>
</evidence>
<keyword evidence="3 4" id="KW-0067">ATP-binding</keyword>
<dbReference type="EMBL" id="FXBM01000001">
    <property type="protein sequence ID" value="SMH32549.1"/>
    <property type="molecule type" value="Genomic_DNA"/>
</dbReference>
<dbReference type="Gene3D" id="3.40.50.10420">
    <property type="entry name" value="NagB/RpiA/CoA transferase-like"/>
    <property type="match status" value="1"/>
</dbReference>
<keyword evidence="6" id="KW-0436">Ligase</keyword>
<comment type="cofactor">
    <cofactor evidence="5">
        <name>Mg(2+)</name>
        <dbReference type="ChEBI" id="CHEBI:18420"/>
    </cofactor>
</comment>
<dbReference type="GO" id="GO:0046872">
    <property type="term" value="F:metal ion binding"/>
    <property type="evidence" value="ECO:0007669"/>
    <property type="project" value="UniProtKB-KW"/>
</dbReference>
<dbReference type="PIRSF" id="PIRSF006806">
    <property type="entry name" value="FTHF_cligase"/>
    <property type="match status" value="1"/>
</dbReference>
<dbReference type="EC" id="6.3.3.2" evidence="5"/>
<feature type="binding site" evidence="4">
    <location>
        <position position="55"/>
    </location>
    <ligand>
        <name>substrate</name>
    </ligand>
</feature>
<dbReference type="InterPro" id="IPR024185">
    <property type="entry name" value="FTHF_cligase-like_sf"/>
</dbReference>
<keyword evidence="5" id="KW-0479">Metal-binding</keyword>
<evidence type="ECO:0000313" key="7">
    <source>
        <dbReference type="Proteomes" id="UP000193711"/>
    </source>
</evidence>
<dbReference type="PANTHER" id="PTHR23407">
    <property type="entry name" value="ATPASE INHIBITOR/5-FORMYLTETRAHYDROFOLATE CYCLO-LIGASE"/>
    <property type="match status" value="1"/>
</dbReference>
<keyword evidence="7" id="KW-1185">Reference proteome</keyword>
<gene>
    <name evidence="6" type="ORF">SAMN06295885_0750</name>
</gene>
<feature type="binding site" evidence="4">
    <location>
        <position position="60"/>
    </location>
    <ligand>
        <name>substrate</name>
    </ligand>
</feature>
<dbReference type="GO" id="GO:0035999">
    <property type="term" value="P:tetrahydrofolate interconversion"/>
    <property type="evidence" value="ECO:0007669"/>
    <property type="project" value="TreeGrafter"/>
</dbReference>
<dbReference type="AlphaFoldDB" id="A0A1X7N6M3"/>
<keyword evidence="5" id="KW-0460">Magnesium</keyword>
<comment type="similarity">
    <text evidence="1 5">Belongs to the 5-formyltetrahydrofolate cyclo-ligase family.</text>
</comment>
<protein>
    <recommendedName>
        <fullName evidence="5">5-formyltetrahydrofolate cyclo-ligase</fullName>
        <ecNumber evidence="5">6.3.3.2</ecNumber>
    </recommendedName>
</protein>
<comment type="catalytic activity">
    <reaction evidence="5">
        <text>(6S)-5-formyl-5,6,7,8-tetrahydrofolate + ATP = (6R)-5,10-methenyltetrahydrofolate + ADP + phosphate</text>
        <dbReference type="Rhea" id="RHEA:10488"/>
        <dbReference type="ChEBI" id="CHEBI:30616"/>
        <dbReference type="ChEBI" id="CHEBI:43474"/>
        <dbReference type="ChEBI" id="CHEBI:57455"/>
        <dbReference type="ChEBI" id="CHEBI:57457"/>
        <dbReference type="ChEBI" id="CHEBI:456216"/>
        <dbReference type="EC" id="6.3.3.2"/>
    </reaction>
</comment>
<evidence type="ECO:0000256" key="3">
    <source>
        <dbReference type="ARBA" id="ARBA00022840"/>
    </source>
</evidence>
<evidence type="ECO:0000256" key="1">
    <source>
        <dbReference type="ARBA" id="ARBA00010638"/>
    </source>
</evidence>
<dbReference type="NCBIfam" id="TIGR02727">
    <property type="entry name" value="MTHFS_bact"/>
    <property type="match status" value="1"/>
</dbReference>
<reference evidence="7" key="1">
    <citation type="submission" date="2017-04" db="EMBL/GenBank/DDBJ databases">
        <authorList>
            <person name="Varghese N."/>
            <person name="Submissions S."/>
        </authorList>
    </citation>
    <scope>NUCLEOTIDE SEQUENCE [LARGE SCALE GENOMIC DNA]</scope>
    <source>
        <strain evidence="7">VKM Ac-2121</strain>
    </source>
</reference>
<feature type="binding site" evidence="4">
    <location>
        <begin position="9"/>
        <end position="13"/>
    </location>
    <ligand>
        <name>ATP</name>
        <dbReference type="ChEBI" id="CHEBI:30616"/>
    </ligand>
</feature>
<dbReference type="STRING" id="1891671.SAMN06295885_0750"/>
<dbReference type="Proteomes" id="UP000193711">
    <property type="component" value="Unassembled WGS sequence"/>
</dbReference>
<proteinExistence type="inferred from homology"/>
<dbReference type="OrthoDB" id="3242798at2"/>
<dbReference type="InterPro" id="IPR002698">
    <property type="entry name" value="FTHF_cligase"/>
</dbReference>
<name>A0A1X7N6M3_9MICO</name>